<sequence length="61" mass="6709">MGYPETRVARLFTIIPCQCTDDFDHGTTARMILIMAPLLRAQGLAPYASPSAPKVYSQLPI</sequence>
<reference evidence="2" key="1">
    <citation type="submission" date="2016-05" db="EMBL/GenBank/DDBJ databases">
        <title>Comparative genomics of biotechnologically important yeasts.</title>
        <authorList>
            <consortium name="DOE Joint Genome Institute"/>
            <person name="Riley R."/>
            <person name="Haridas S."/>
            <person name="Wolfe K.H."/>
            <person name="Lopes M.R."/>
            <person name="Hittinger C.T."/>
            <person name="Goker M."/>
            <person name="Salamov A."/>
            <person name="Wisecaver J."/>
            <person name="Long T.M."/>
            <person name="Aerts A.L."/>
            <person name="Barry K."/>
            <person name="Choi C."/>
            <person name="Clum A."/>
            <person name="Coughlan A.Y."/>
            <person name="Deshpande S."/>
            <person name="Douglass A.P."/>
            <person name="Hanson S.J."/>
            <person name="Klenk H.-P."/>
            <person name="Labutti K."/>
            <person name="Lapidus A."/>
            <person name="Lindquist E."/>
            <person name="Lipzen A."/>
            <person name="Meier-Kolthoff J.P."/>
            <person name="Ohm R.A."/>
            <person name="Otillar R.P."/>
            <person name="Pangilinan J."/>
            <person name="Peng Y."/>
            <person name="Rokas A."/>
            <person name="Rosa C.A."/>
            <person name="Scheuner C."/>
            <person name="Sibirny A.A."/>
            <person name="Slot J.C."/>
            <person name="Stielow J.B."/>
            <person name="Sun H."/>
            <person name="Kurtzman C.P."/>
            <person name="Blackwell M."/>
            <person name="Grigoriev I.V."/>
            <person name="Jeffries T.W."/>
        </authorList>
    </citation>
    <scope>NUCLEOTIDE SEQUENCE [LARGE SCALE GENOMIC DNA]</scope>
    <source>
        <strain evidence="2">NRRL Y-12698</strain>
    </source>
</reference>
<accession>A0A1E3QIR5</accession>
<name>A0A1E3QIR5_9ASCO</name>
<protein>
    <submittedName>
        <fullName evidence="1">Uncharacterized protein</fullName>
    </submittedName>
</protein>
<proteinExistence type="predicted"/>
<dbReference type="AlphaFoldDB" id="A0A1E3QIR5"/>
<evidence type="ECO:0000313" key="2">
    <source>
        <dbReference type="Proteomes" id="UP000094336"/>
    </source>
</evidence>
<evidence type="ECO:0000313" key="1">
    <source>
        <dbReference type="EMBL" id="ODQ77498.1"/>
    </source>
</evidence>
<dbReference type="Proteomes" id="UP000094336">
    <property type="component" value="Unassembled WGS sequence"/>
</dbReference>
<dbReference type="GeneID" id="30147803"/>
<dbReference type="EMBL" id="KV454440">
    <property type="protein sequence ID" value="ODQ77498.1"/>
    <property type="molecule type" value="Genomic_DNA"/>
</dbReference>
<dbReference type="RefSeq" id="XP_018982826.1">
    <property type="nucleotide sequence ID" value="XM_019129950.1"/>
</dbReference>
<gene>
    <name evidence="1" type="ORF">BABINDRAFT_163507</name>
</gene>
<keyword evidence="2" id="KW-1185">Reference proteome</keyword>
<organism evidence="1 2">
    <name type="scientific">Babjeviella inositovora NRRL Y-12698</name>
    <dbReference type="NCBI Taxonomy" id="984486"/>
    <lineage>
        <taxon>Eukaryota</taxon>
        <taxon>Fungi</taxon>
        <taxon>Dikarya</taxon>
        <taxon>Ascomycota</taxon>
        <taxon>Saccharomycotina</taxon>
        <taxon>Pichiomycetes</taxon>
        <taxon>Serinales incertae sedis</taxon>
        <taxon>Babjeviella</taxon>
    </lineage>
</organism>